<accession>A0ABW3ULS3</accession>
<sequence>MEKVQSHIQTVKDIIYGNDENASLKQAFVILDRVKDEVKSIREDQSLSGIGIAQKEREARERGAIDLAKMVRGYKQAITKELDQAEKAARAIIDKPDVKPPQTLISEFSGKYAELKAELAVFNTKTNADRLVELMSSVSDPYFANILKSEFAEYGPALRNHVDHIRLQTVYDRVKKVAESDARSSARTALQEIESLRKAMPVNSMIGLGIDSSIGSEYRGILRDHETFLHQRGE</sequence>
<dbReference type="Proteomes" id="UP001597180">
    <property type="component" value="Unassembled WGS sequence"/>
</dbReference>
<evidence type="ECO:0008006" key="3">
    <source>
        <dbReference type="Google" id="ProtNLM"/>
    </source>
</evidence>
<reference evidence="2" key="1">
    <citation type="journal article" date="2019" name="Int. J. Syst. Evol. Microbiol.">
        <title>The Global Catalogue of Microorganisms (GCM) 10K type strain sequencing project: providing services to taxonomists for standard genome sequencing and annotation.</title>
        <authorList>
            <consortium name="The Broad Institute Genomics Platform"/>
            <consortium name="The Broad Institute Genome Sequencing Center for Infectious Disease"/>
            <person name="Wu L."/>
            <person name="Ma J."/>
        </authorList>
    </citation>
    <scope>NUCLEOTIDE SEQUENCE [LARGE SCALE GENOMIC DNA]</scope>
    <source>
        <strain evidence="2">CCUG 53270</strain>
    </source>
</reference>
<proteinExistence type="predicted"/>
<evidence type="ECO:0000313" key="1">
    <source>
        <dbReference type="EMBL" id="MFD1221174.1"/>
    </source>
</evidence>
<organism evidence="1 2">
    <name type="scientific">Paenibacillus vulneris</name>
    <dbReference type="NCBI Taxonomy" id="1133364"/>
    <lineage>
        <taxon>Bacteria</taxon>
        <taxon>Bacillati</taxon>
        <taxon>Bacillota</taxon>
        <taxon>Bacilli</taxon>
        <taxon>Bacillales</taxon>
        <taxon>Paenibacillaceae</taxon>
        <taxon>Paenibacillus</taxon>
    </lineage>
</organism>
<dbReference type="RefSeq" id="WP_345590084.1">
    <property type="nucleotide sequence ID" value="NZ_BAABJG010000021.1"/>
</dbReference>
<evidence type="ECO:0000313" key="2">
    <source>
        <dbReference type="Proteomes" id="UP001597180"/>
    </source>
</evidence>
<comment type="caution">
    <text evidence="1">The sequence shown here is derived from an EMBL/GenBank/DDBJ whole genome shotgun (WGS) entry which is preliminary data.</text>
</comment>
<gene>
    <name evidence="1" type="ORF">ACFQ4B_13690</name>
</gene>
<protein>
    <recommendedName>
        <fullName evidence="3">LXG domain-containing protein</fullName>
    </recommendedName>
</protein>
<name>A0ABW3ULS3_9BACL</name>
<keyword evidence="2" id="KW-1185">Reference proteome</keyword>
<dbReference type="EMBL" id="JBHTLU010000015">
    <property type="protein sequence ID" value="MFD1221174.1"/>
    <property type="molecule type" value="Genomic_DNA"/>
</dbReference>